<evidence type="ECO:0000313" key="2">
    <source>
        <dbReference type="EMBL" id="OSK92668.1"/>
    </source>
</evidence>
<reference evidence="2 3" key="1">
    <citation type="submission" date="2010-04" db="EMBL/GenBank/DDBJ databases">
        <title>The Genome Sequence of Escherichia coli TA447.</title>
        <authorList>
            <consortium name="The Broad Institute Genome Sequencing Platform"/>
            <consortium name="The Broad Institute Genome Sequencing Center for Infectious Disease"/>
            <person name="Feldgarden M."/>
            <person name="Gordon D.M."/>
            <person name="Johnson J.R."/>
            <person name="Johnston B.D."/>
            <person name="Young S."/>
            <person name="Zeng Q."/>
            <person name="Koehrsen M."/>
            <person name="Alvarado L."/>
            <person name="Berlin A.M."/>
            <person name="Borenstein D."/>
            <person name="Chapman S.B."/>
            <person name="Chen Z."/>
            <person name="Engels R."/>
            <person name="Freedman E."/>
            <person name="Gellesch M."/>
            <person name="Goldberg J."/>
            <person name="Griggs A."/>
            <person name="Gujja S."/>
            <person name="Heilman E.R."/>
            <person name="Heiman D.I."/>
            <person name="Hepburn T.A."/>
            <person name="Howarth C."/>
            <person name="Jen D."/>
            <person name="Larson L."/>
            <person name="Mehta T."/>
            <person name="Park D."/>
            <person name="Pearson M."/>
            <person name="Richards J."/>
            <person name="Roberts A."/>
            <person name="Saif S."/>
            <person name="Shea T.D."/>
            <person name="Shenoy N."/>
            <person name="Sisk P."/>
            <person name="Stolte C."/>
            <person name="Sykes S.N."/>
            <person name="Walk T."/>
            <person name="White J."/>
            <person name="Yandava C."/>
            <person name="Haas B."/>
            <person name="Henn M.R."/>
            <person name="Nusbaum C."/>
            <person name="Birren B."/>
        </authorList>
    </citation>
    <scope>NUCLEOTIDE SEQUENCE [LARGE SCALE GENOMIC DNA]</scope>
    <source>
        <strain evidence="2 3">TA447</strain>
    </source>
</reference>
<protein>
    <recommendedName>
        <fullName evidence="4">Integrating conjugative element protein, PFL_4705 family</fullName>
    </recommendedName>
</protein>
<dbReference type="EMBL" id="ADIZ01000031">
    <property type="protein sequence ID" value="OSK92668.1"/>
    <property type="molecule type" value="Genomic_DNA"/>
</dbReference>
<gene>
    <name evidence="2" type="ORF">ECXG_01179</name>
</gene>
<dbReference type="Proteomes" id="UP000193942">
    <property type="component" value="Unassembled WGS sequence"/>
</dbReference>
<accession>A0A1X3IX05</accession>
<sequence length="500" mass="52822">MQIKSNTLVKFVVPGVVLAGLVIGLKSCGDSAPSSDPSVQQAQVLGALSQEELKALGVEGDTPEDTLRTLIGRLNQVRERQQALDEQNGRLLKENEQLRKRGTDVSGQLNDAVAGLQKSYEEKQRQLQNEQNTLMAKVQSLTEQLAQQGHSGKADADSRTDSDIPLGLGLDGLSSSPGSAVSQGADGLMWVTPADQSQPDPRDVAGGKSGPRFPTSFLDDNPLTRQKAAYEQQVKGYSNEKQQATTQAVYTLPENATLVGSRAMTALLGRVPVNGTVTDPYPFKVLIGKDNLTANGIELPDVEGAVVSGTASGDWTLSCVRGQVNSITFVFADGRVRTLPAPDVNGTTNSNQQTKNGNNTGGIGWISDEDGIPCISGTRKSNAATYLPTIFGLSAAGAAGEALSQGQYTTQNNVNGLSSALTGSAGEAALGKAISGGMNETAEWVKQRYGQTFDAIYVPPGKRLAVHITRQLAIDYEDLGRKVRYDFTLPGEADTQGGLD</sequence>
<proteinExistence type="predicted"/>
<comment type="caution">
    <text evidence="2">The sequence shown here is derived from an EMBL/GenBank/DDBJ whole genome shotgun (WGS) entry which is preliminary data.</text>
</comment>
<dbReference type="InterPro" id="IPR021207">
    <property type="entry name" value="Integr_conj_element_PFL4705"/>
</dbReference>
<feature type="compositionally biased region" description="Basic and acidic residues" evidence="1">
    <location>
        <begin position="152"/>
        <end position="162"/>
    </location>
</feature>
<evidence type="ECO:0000256" key="1">
    <source>
        <dbReference type="SAM" id="MobiDB-lite"/>
    </source>
</evidence>
<evidence type="ECO:0008006" key="4">
    <source>
        <dbReference type="Google" id="ProtNLM"/>
    </source>
</evidence>
<evidence type="ECO:0000313" key="3">
    <source>
        <dbReference type="Proteomes" id="UP000193942"/>
    </source>
</evidence>
<organism evidence="2 3">
    <name type="scientific">Escherichia coli TA447</name>
    <dbReference type="NCBI Taxonomy" id="656447"/>
    <lineage>
        <taxon>Bacteria</taxon>
        <taxon>Pseudomonadati</taxon>
        <taxon>Pseudomonadota</taxon>
        <taxon>Gammaproteobacteria</taxon>
        <taxon>Enterobacterales</taxon>
        <taxon>Enterobacteriaceae</taxon>
        <taxon>Escherichia</taxon>
    </lineage>
</organism>
<dbReference type="AlphaFoldDB" id="A0A1X3IX05"/>
<feature type="region of interest" description="Disordered" evidence="1">
    <location>
        <begin position="143"/>
        <end position="220"/>
    </location>
</feature>
<name>A0A1X3IX05_ECOLX</name>
<dbReference type="RefSeq" id="WP_085453195.1">
    <property type="nucleotide sequence ID" value="NZ_ADIZ01000031.1"/>
</dbReference>
<dbReference type="NCBIfam" id="TIGR03752">
    <property type="entry name" value="conj_TIGR03752"/>
    <property type="match status" value="1"/>
</dbReference>
<feature type="compositionally biased region" description="Low complexity" evidence="1">
    <location>
        <begin position="163"/>
        <end position="179"/>
    </location>
</feature>